<feature type="signal peptide" evidence="1">
    <location>
        <begin position="1"/>
        <end position="19"/>
    </location>
</feature>
<dbReference type="OrthoDB" id="670849at2"/>
<organism evidence="3 4">
    <name type="scientific">Epilithonimonas hungarica</name>
    <dbReference type="NCBI Taxonomy" id="454006"/>
    <lineage>
        <taxon>Bacteria</taxon>
        <taxon>Pseudomonadati</taxon>
        <taxon>Bacteroidota</taxon>
        <taxon>Flavobacteriia</taxon>
        <taxon>Flavobacteriales</taxon>
        <taxon>Weeksellaceae</taxon>
        <taxon>Chryseobacterium group</taxon>
        <taxon>Epilithonimonas</taxon>
    </lineage>
</organism>
<protein>
    <recommendedName>
        <fullName evidence="2">DUF2147 domain-containing protein</fullName>
    </recommendedName>
</protein>
<dbReference type="Pfam" id="PF09917">
    <property type="entry name" value="DUF2147"/>
    <property type="match status" value="1"/>
</dbReference>
<dbReference type="Gene3D" id="2.40.128.520">
    <property type="match status" value="1"/>
</dbReference>
<proteinExistence type="predicted"/>
<dbReference type="EMBL" id="FNBH01000003">
    <property type="protein sequence ID" value="SDG03358.1"/>
    <property type="molecule type" value="Genomic_DNA"/>
</dbReference>
<name>A0A1G7QXV5_9FLAO</name>
<evidence type="ECO:0000256" key="1">
    <source>
        <dbReference type="SAM" id="SignalP"/>
    </source>
</evidence>
<dbReference type="AlphaFoldDB" id="A0A1G7QXV5"/>
<dbReference type="STRING" id="454006.SAMN05421825_2495"/>
<keyword evidence="1" id="KW-0732">Signal</keyword>
<keyword evidence="4" id="KW-1185">Reference proteome</keyword>
<evidence type="ECO:0000313" key="4">
    <source>
        <dbReference type="Proteomes" id="UP000199203"/>
    </source>
</evidence>
<reference evidence="4" key="1">
    <citation type="submission" date="2016-10" db="EMBL/GenBank/DDBJ databases">
        <authorList>
            <person name="Varghese N."/>
            <person name="Submissions S."/>
        </authorList>
    </citation>
    <scope>NUCLEOTIDE SEQUENCE [LARGE SCALE GENOMIC DNA]</scope>
    <source>
        <strain evidence="4">DSM 19684</strain>
    </source>
</reference>
<sequence length="121" mass="13268">MQKIILMVTGLLFSLNIFAQTTNDKILGKWTNEDKTRIIEFVKSGDVYDAIIRKAEDNGIVGKKQITALKATGTTSFADGTLHIIKKGKTAKCTASLSGDTTLYIKASYGMMSKSLTWTKL</sequence>
<feature type="domain" description="DUF2147" evidence="2">
    <location>
        <begin position="28"/>
        <end position="120"/>
    </location>
</feature>
<dbReference type="Proteomes" id="UP000199203">
    <property type="component" value="Unassembled WGS sequence"/>
</dbReference>
<dbReference type="RefSeq" id="WP_089873776.1">
    <property type="nucleotide sequence ID" value="NZ_FNBH01000003.1"/>
</dbReference>
<gene>
    <name evidence="3" type="ORF">SAMN05421825_2495</name>
</gene>
<evidence type="ECO:0000259" key="2">
    <source>
        <dbReference type="Pfam" id="PF09917"/>
    </source>
</evidence>
<accession>A0A1G7QXV5</accession>
<evidence type="ECO:0000313" key="3">
    <source>
        <dbReference type="EMBL" id="SDG03358.1"/>
    </source>
</evidence>
<feature type="chain" id="PRO_5011483730" description="DUF2147 domain-containing protein" evidence="1">
    <location>
        <begin position="20"/>
        <end position="121"/>
    </location>
</feature>
<dbReference type="InterPro" id="IPR019223">
    <property type="entry name" value="DUF2147"/>
</dbReference>